<evidence type="ECO:0000256" key="7">
    <source>
        <dbReference type="RuleBase" id="RU363032"/>
    </source>
</evidence>
<dbReference type="PANTHER" id="PTHR43744">
    <property type="entry name" value="ABC TRANSPORTER PERMEASE PROTEIN MG189-RELATED-RELATED"/>
    <property type="match status" value="1"/>
</dbReference>
<keyword evidence="6 7" id="KW-0472">Membrane</keyword>
<evidence type="ECO:0000259" key="8">
    <source>
        <dbReference type="PROSITE" id="PS50928"/>
    </source>
</evidence>
<dbReference type="CDD" id="cd06261">
    <property type="entry name" value="TM_PBP2"/>
    <property type="match status" value="1"/>
</dbReference>
<dbReference type="Gene3D" id="1.10.3720.10">
    <property type="entry name" value="MetI-like"/>
    <property type="match status" value="1"/>
</dbReference>
<feature type="transmembrane region" description="Helical" evidence="7">
    <location>
        <begin position="140"/>
        <end position="161"/>
    </location>
</feature>
<accession>A0ABN8FIS8</accession>
<feature type="transmembrane region" description="Helical" evidence="7">
    <location>
        <begin position="260"/>
        <end position="279"/>
    </location>
</feature>
<evidence type="ECO:0000256" key="6">
    <source>
        <dbReference type="ARBA" id="ARBA00023136"/>
    </source>
</evidence>
<dbReference type="PANTHER" id="PTHR43744:SF9">
    <property type="entry name" value="POLYGALACTURONAN_RHAMNOGALACTURONAN TRANSPORT SYSTEM PERMEASE PROTEIN YTCP"/>
    <property type="match status" value="1"/>
</dbReference>
<feature type="transmembrane region" description="Helical" evidence="7">
    <location>
        <begin position="109"/>
        <end position="128"/>
    </location>
</feature>
<dbReference type="Proteomes" id="UP000838749">
    <property type="component" value="Unassembled WGS sequence"/>
</dbReference>
<keyword evidence="10" id="KW-1185">Reference proteome</keyword>
<evidence type="ECO:0000256" key="4">
    <source>
        <dbReference type="ARBA" id="ARBA00022692"/>
    </source>
</evidence>
<feature type="transmembrane region" description="Helical" evidence="7">
    <location>
        <begin position="74"/>
        <end position="97"/>
    </location>
</feature>
<comment type="similarity">
    <text evidence="7">Belongs to the binding-protein-dependent transport system permease family.</text>
</comment>
<proteinExistence type="inferred from homology"/>
<evidence type="ECO:0000256" key="2">
    <source>
        <dbReference type="ARBA" id="ARBA00022448"/>
    </source>
</evidence>
<reference evidence="9" key="1">
    <citation type="submission" date="2021-12" db="EMBL/GenBank/DDBJ databases">
        <authorList>
            <person name="Criscuolo A."/>
        </authorList>
    </citation>
    <scope>NUCLEOTIDE SEQUENCE</scope>
    <source>
        <strain evidence="9">CIP111894</strain>
    </source>
</reference>
<dbReference type="Pfam" id="PF00528">
    <property type="entry name" value="BPD_transp_1"/>
    <property type="match status" value="1"/>
</dbReference>
<comment type="caution">
    <text evidence="9">The sequence shown here is derived from an EMBL/GenBank/DDBJ whole genome shotgun (WGS) entry which is preliminary data.</text>
</comment>
<feature type="transmembrane region" description="Helical" evidence="7">
    <location>
        <begin position="12"/>
        <end position="35"/>
    </location>
</feature>
<keyword evidence="5 7" id="KW-1133">Transmembrane helix</keyword>
<feature type="transmembrane region" description="Helical" evidence="7">
    <location>
        <begin position="182"/>
        <end position="207"/>
    </location>
</feature>
<dbReference type="SUPFAM" id="SSF161098">
    <property type="entry name" value="MetI-like"/>
    <property type="match status" value="1"/>
</dbReference>
<evidence type="ECO:0000313" key="9">
    <source>
        <dbReference type="EMBL" id="CAH1056362.1"/>
    </source>
</evidence>
<evidence type="ECO:0000313" key="10">
    <source>
        <dbReference type="Proteomes" id="UP000838749"/>
    </source>
</evidence>
<comment type="subcellular location">
    <subcellularLocation>
        <location evidence="1 7">Cell membrane</location>
        <topology evidence="1 7">Multi-pass membrane protein</topology>
    </subcellularLocation>
</comment>
<dbReference type="PROSITE" id="PS50928">
    <property type="entry name" value="ABC_TM1"/>
    <property type="match status" value="1"/>
</dbReference>
<dbReference type="InterPro" id="IPR000515">
    <property type="entry name" value="MetI-like"/>
</dbReference>
<keyword evidence="3" id="KW-1003">Cell membrane</keyword>
<keyword evidence="2 7" id="KW-0813">Transport</keyword>
<dbReference type="RefSeq" id="WP_234534263.1">
    <property type="nucleotide sequence ID" value="NZ_CAKMAB010000011.1"/>
</dbReference>
<evidence type="ECO:0000256" key="1">
    <source>
        <dbReference type="ARBA" id="ARBA00004651"/>
    </source>
</evidence>
<gene>
    <name evidence="9" type="primary">ycjP_2</name>
    <name evidence="9" type="ORF">PAECIP111894_02515</name>
</gene>
<evidence type="ECO:0000256" key="5">
    <source>
        <dbReference type="ARBA" id="ARBA00022989"/>
    </source>
</evidence>
<name>A0ABN8FIS8_9BACL</name>
<dbReference type="InterPro" id="IPR035906">
    <property type="entry name" value="MetI-like_sf"/>
</dbReference>
<organism evidence="9 10">
    <name type="scientific">Paenibacillus pseudetheri</name>
    <dbReference type="NCBI Taxonomy" id="2897682"/>
    <lineage>
        <taxon>Bacteria</taxon>
        <taxon>Bacillati</taxon>
        <taxon>Bacillota</taxon>
        <taxon>Bacilli</taxon>
        <taxon>Bacillales</taxon>
        <taxon>Paenibacillaceae</taxon>
        <taxon>Paenibacillus</taxon>
    </lineage>
</organism>
<sequence length="294" mass="32827">MKQENFSYKLANGVIYTVLSIVGIITLLPFLYVIVVSFTDPSEYISKPLIIFPEKWSLSSYEYILSTKMFTRSLGVSAFLAIVGSAFSIIITSALSYALSRKRFLGKRFFLLAILLTMLFNPGMIPNYMLVHSLGLIDTVWSLILPVLTSAWYVFLMKNFYQEIPDELEEAAKIDGCNDIGVFIRIMLPVSLPAIAAFGLFFAVGFWNTYFNGVLYINDDSLRPMQVVLQMMLIQASTSVADPAVAAMLQSEQMIPPETIKMAAVVIASVPIIMVYPFLQKYFVKGMMVGSVKG</sequence>
<evidence type="ECO:0000256" key="3">
    <source>
        <dbReference type="ARBA" id="ARBA00022475"/>
    </source>
</evidence>
<protein>
    <submittedName>
        <fullName evidence="9">Inner membrane ABC transporter permease protein YcjP</fullName>
    </submittedName>
</protein>
<dbReference type="EMBL" id="CAKMAB010000011">
    <property type="protein sequence ID" value="CAH1056362.1"/>
    <property type="molecule type" value="Genomic_DNA"/>
</dbReference>
<keyword evidence="4 7" id="KW-0812">Transmembrane</keyword>
<feature type="domain" description="ABC transmembrane type-1" evidence="8">
    <location>
        <begin position="74"/>
        <end position="279"/>
    </location>
</feature>